<evidence type="ECO:0000256" key="15">
    <source>
        <dbReference type="ARBA" id="ARBA00064003"/>
    </source>
</evidence>
<dbReference type="Gene3D" id="3.30.565.10">
    <property type="entry name" value="Histidine kinase-like ATPase, C-terminal domain"/>
    <property type="match status" value="1"/>
</dbReference>
<dbReference type="PANTHER" id="PTHR45339">
    <property type="entry name" value="HYBRID SIGNAL TRANSDUCTION HISTIDINE KINASE J"/>
    <property type="match status" value="1"/>
</dbReference>
<evidence type="ECO:0000256" key="6">
    <source>
        <dbReference type="ARBA" id="ARBA00022679"/>
    </source>
</evidence>
<evidence type="ECO:0000313" key="25">
    <source>
        <dbReference type="EMBL" id="OHX14384.1"/>
    </source>
</evidence>
<evidence type="ECO:0000256" key="20">
    <source>
        <dbReference type="SAM" id="Coils"/>
    </source>
</evidence>
<feature type="modified residue" description="4-aspartylphosphate" evidence="19">
    <location>
        <position position="471"/>
    </location>
</feature>
<keyword evidence="7" id="KW-0812">Transmembrane</keyword>
<evidence type="ECO:0000256" key="18">
    <source>
        <dbReference type="PROSITE-ProRule" id="PRU00110"/>
    </source>
</evidence>
<dbReference type="Gene3D" id="1.20.120.160">
    <property type="entry name" value="HPT domain"/>
    <property type="match status" value="1"/>
</dbReference>
<feature type="modified residue" description="4-aspartylphosphate" evidence="19">
    <location>
        <position position="611"/>
    </location>
</feature>
<dbReference type="SMART" id="SM00388">
    <property type="entry name" value="HisKA"/>
    <property type="match status" value="1"/>
</dbReference>
<evidence type="ECO:0000256" key="13">
    <source>
        <dbReference type="ARBA" id="ARBA00023136"/>
    </source>
</evidence>
<dbReference type="AlphaFoldDB" id="A0A1S1X4J6"/>
<dbReference type="EC" id="2.7.13.3" evidence="3"/>
<evidence type="ECO:0000256" key="14">
    <source>
        <dbReference type="ARBA" id="ARBA00058004"/>
    </source>
</evidence>
<dbReference type="CDD" id="cd00082">
    <property type="entry name" value="HisKA"/>
    <property type="match status" value="1"/>
</dbReference>
<keyword evidence="11" id="KW-1133">Transmembrane helix</keyword>
<evidence type="ECO:0000256" key="5">
    <source>
        <dbReference type="ARBA" id="ARBA00022553"/>
    </source>
</evidence>
<dbReference type="InterPro" id="IPR001789">
    <property type="entry name" value="Sig_transdc_resp-reg_receiver"/>
</dbReference>
<accession>A0A1S1X4J6</accession>
<keyword evidence="13" id="KW-0472">Membrane</keyword>
<proteinExistence type="predicted"/>
<dbReference type="Gene3D" id="3.40.50.2300">
    <property type="match status" value="3"/>
</dbReference>
<keyword evidence="12" id="KW-0902">Two-component regulatory system</keyword>
<comment type="function">
    <text evidence="14">Member of the two-component regulatory system BvgS/BvgA. Phosphorylates BvgA via a four-step phosphorelay in response to environmental signals.</text>
</comment>
<keyword evidence="8" id="KW-0547">Nucleotide-binding</keyword>
<keyword evidence="5 19" id="KW-0597">Phosphoprotein</keyword>
<dbReference type="InterPro" id="IPR003594">
    <property type="entry name" value="HATPase_dom"/>
</dbReference>
<feature type="domain" description="Histidine kinase" evidence="22">
    <location>
        <begin position="181"/>
        <end position="401"/>
    </location>
</feature>
<feature type="domain" description="HPt" evidence="24">
    <location>
        <begin position="715"/>
        <end position="812"/>
    </location>
</feature>
<feature type="domain" description="Response regulatory" evidence="23">
    <location>
        <begin position="562"/>
        <end position="680"/>
    </location>
</feature>
<evidence type="ECO:0000313" key="26">
    <source>
        <dbReference type="Proteomes" id="UP000180088"/>
    </source>
</evidence>
<dbReference type="Pfam" id="PF02518">
    <property type="entry name" value="HATPase_c"/>
    <property type="match status" value="1"/>
</dbReference>
<dbReference type="Pfam" id="PF01627">
    <property type="entry name" value="Hpt"/>
    <property type="match status" value="1"/>
</dbReference>
<keyword evidence="4" id="KW-1003">Cell membrane</keyword>
<feature type="region of interest" description="Disordered" evidence="21">
    <location>
        <begin position="681"/>
        <end position="701"/>
    </location>
</feature>
<dbReference type="EMBL" id="MKCS01000001">
    <property type="protein sequence ID" value="OHX14384.1"/>
    <property type="molecule type" value="Genomic_DNA"/>
</dbReference>
<dbReference type="GO" id="GO:0005886">
    <property type="term" value="C:plasma membrane"/>
    <property type="evidence" value="ECO:0007669"/>
    <property type="project" value="UniProtKB-SubCell"/>
</dbReference>
<dbReference type="PRINTS" id="PR00344">
    <property type="entry name" value="BCTRLSENSOR"/>
</dbReference>
<evidence type="ECO:0000256" key="3">
    <source>
        <dbReference type="ARBA" id="ARBA00012438"/>
    </source>
</evidence>
<dbReference type="InterPro" id="IPR036641">
    <property type="entry name" value="HPT_dom_sf"/>
</dbReference>
<dbReference type="InterPro" id="IPR008207">
    <property type="entry name" value="Sig_transdc_His_kin_Hpt_dom"/>
</dbReference>
<evidence type="ECO:0000259" key="23">
    <source>
        <dbReference type="PROSITE" id="PS50110"/>
    </source>
</evidence>
<dbReference type="STRING" id="1903179.BI347_13390"/>
<dbReference type="Proteomes" id="UP000180088">
    <property type="component" value="Unassembled WGS sequence"/>
</dbReference>
<feature type="domain" description="Response regulatory" evidence="23">
    <location>
        <begin position="6"/>
        <end position="124"/>
    </location>
</feature>
<comment type="catalytic activity">
    <reaction evidence="1">
        <text>ATP + protein L-histidine = ADP + protein N-phospho-L-histidine.</text>
        <dbReference type="EC" id="2.7.13.3"/>
    </reaction>
</comment>
<dbReference type="SUPFAM" id="SSF47226">
    <property type="entry name" value="Histidine-containing phosphotransfer domain, HPT domain"/>
    <property type="match status" value="1"/>
</dbReference>
<reference evidence="25 26" key="1">
    <citation type="submission" date="2016-09" db="EMBL/GenBank/DDBJ databases">
        <title>Chromobacterium muskegensis sp. nov., an insecticidal bacterium isolated from Sphagnum bogs.</title>
        <authorList>
            <person name="Sparks M.E."/>
            <person name="Blackburn M.B."/>
            <person name="Gundersen-Rindal D.E."/>
            <person name="Mitchell A."/>
            <person name="Farrar R."/>
            <person name="Kuhar D."/>
        </authorList>
    </citation>
    <scope>NUCLEOTIDE SEQUENCE [LARGE SCALE GENOMIC DNA]</scope>
    <source>
        <strain evidence="25 26">37-2</strain>
    </source>
</reference>
<dbReference type="InterPro" id="IPR011006">
    <property type="entry name" value="CheY-like_superfamily"/>
</dbReference>
<feature type="domain" description="Response regulatory" evidence="23">
    <location>
        <begin position="418"/>
        <end position="538"/>
    </location>
</feature>
<dbReference type="PROSITE" id="PS50894">
    <property type="entry name" value="HPT"/>
    <property type="match status" value="1"/>
</dbReference>
<dbReference type="FunFam" id="3.30.565.10:FF:000010">
    <property type="entry name" value="Sensor histidine kinase RcsC"/>
    <property type="match status" value="1"/>
</dbReference>
<keyword evidence="10" id="KW-0067">ATP-binding</keyword>
<evidence type="ECO:0000256" key="19">
    <source>
        <dbReference type="PROSITE-ProRule" id="PRU00169"/>
    </source>
</evidence>
<evidence type="ECO:0000256" key="8">
    <source>
        <dbReference type="ARBA" id="ARBA00022741"/>
    </source>
</evidence>
<dbReference type="Gene3D" id="1.10.287.130">
    <property type="match status" value="1"/>
</dbReference>
<evidence type="ECO:0000256" key="16">
    <source>
        <dbReference type="ARBA" id="ARBA00068150"/>
    </source>
</evidence>
<gene>
    <name evidence="25" type="ORF">BI347_13390</name>
</gene>
<dbReference type="CDD" id="cd16922">
    <property type="entry name" value="HATPase_EvgS-ArcB-TorS-like"/>
    <property type="match status" value="1"/>
</dbReference>
<dbReference type="RefSeq" id="WP_071116072.1">
    <property type="nucleotide sequence ID" value="NZ_MKCS01000001.1"/>
</dbReference>
<evidence type="ECO:0000256" key="1">
    <source>
        <dbReference type="ARBA" id="ARBA00000085"/>
    </source>
</evidence>
<evidence type="ECO:0000256" key="2">
    <source>
        <dbReference type="ARBA" id="ARBA00004651"/>
    </source>
</evidence>
<dbReference type="SUPFAM" id="SSF55874">
    <property type="entry name" value="ATPase domain of HSP90 chaperone/DNA topoisomerase II/histidine kinase"/>
    <property type="match status" value="1"/>
</dbReference>
<sequence length="817" mass="89014">MSGPFAILVVDDNESNRVTLRALLSRLRDCEVLEAGSGEEALLRTLEHDIDLILLDVQMPGMDGFETASHLQMTERTRGIPIVFVTAIFKAEEFIGRGYGLGAVDYLMKPLDDNLLLNRVRLYQTLHDREAALQKRSQALQEANGQLQLALDELQRQSVALAETRDAAEAANRAKSEFLAVMSHEIRTPLNGVIGMADLLLSTRLDQRQLHYVNVVHRSGESLLSIISDILDFSKIEAGKFELDRQPFSLSLLVEEIVERLAPVAYGKGLELLCAQPTASVDVIGDSKRLGQVLTNLIGNAIKFTASGQVVVRVELAAEDEQETVCRISVEDTGIGITPEQQCRLFQPFTQADSSTTRRFGGTGLGLVISQRLIGMMGSRIDLSSQPGVGTEFHFQLRLPRGPQTQPHQPAERLSRLHVLIVDDNATNLEILERQLADWHCRVCAVLSPLLALERLAEREGGQAFDLILSDMMMPEMDGLMFLSRARQQLGEAMPPAIILSSAADDFQQLNDAASLARQVLTKPVRRSDLYNALIQAHEPGARPAGSELASEQRMARALNGHVLLVEDNLVNQEMALAMLQNMGCSARLAGNGEEALRLLDEESFDLALMDCEMPVMDGWQTTQAIRLSEQGGDAHLVIVALTANAGLGDKERCLQAGMDDYLAKPFTQRELAATLKRWLAPGGEPEPEGSSGEAHGANGDWIDPQVLASIRDIRAGLLPRMLEAWLQECPGIHVSVHEAVKSGDGGALFRTAHSLKNSASSVGALPLASLCATLEQLGRAADLSTAASLIDQFDQAFYYSMEALKKLLAANPPASG</sequence>
<evidence type="ECO:0000256" key="17">
    <source>
        <dbReference type="ARBA" id="ARBA00070152"/>
    </source>
</evidence>
<comment type="subunit">
    <text evidence="15">At low DSF concentrations, interacts with RpfF.</text>
</comment>
<dbReference type="InterPro" id="IPR005467">
    <property type="entry name" value="His_kinase_dom"/>
</dbReference>
<evidence type="ECO:0000256" key="9">
    <source>
        <dbReference type="ARBA" id="ARBA00022777"/>
    </source>
</evidence>
<dbReference type="InterPro" id="IPR004358">
    <property type="entry name" value="Sig_transdc_His_kin-like_C"/>
</dbReference>
<evidence type="ECO:0000256" key="10">
    <source>
        <dbReference type="ARBA" id="ARBA00022840"/>
    </source>
</evidence>
<dbReference type="SUPFAM" id="SSF52172">
    <property type="entry name" value="CheY-like"/>
    <property type="match status" value="3"/>
</dbReference>
<keyword evidence="9" id="KW-0418">Kinase</keyword>
<comment type="subcellular location">
    <subcellularLocation>
        <location evidence="2">Cell membrane</location>
        <topology evidence="2">Multi-pass membrane protein</topology>
    </subcellularLocation>
</comment>
<dbReference type="CDD" id="cd17546">
    <property type="entry name" value="REC_hyHK_CKI1_RcsC-like"/>
    <property type="match status" value="1"/>
</dbReference>
<dbReference type="PROSITE" id="PS50109">
    <property type="entry name" value="HIS_KIN"/>
    <property type="match status" value="1"/>
</dbReference>
<dbReference type="PANTHER" id="PTHR45339:SF1">
    <property type="entry name" value="HYBRID SIGNAL TRANSDUCTION HISTIDINE KINASE J"/>
    <property type="match status" value="1"/>
</dbReference>
<keyword evidence="6" id="KW-0808">Transferase</keyword>
<dbReference type="GO" id="GO:0005524">
    <property type="term" value="F:ATP binding"/>
    <property type="evidence" value="ECO:0007669"/>
    <property type="project" value="UniProtKB-KW"/>
</dbReference>
<dbReference type="SMART" id="SM00387">
    <property type="entry name" value="HATPase_c"/>
    <property type="match status" value="1"/>
</dbReference>
<keyword evidence="20" id="KW-0175">Coiled coil</keyword>
<feature type="modified residue" description="Phosphohistidine" evidence="18">
    <location>
        <position position="754"/>
    </location>
</feature>
<dbReference type="GO" id="GO:0000155">
    <property type="term" value="F:phosphorelay sensor kinase activity"/>
    <property type="evidence" value="ECO:0007669"/>
    <property type="project" value="InterPro"/>
</dbReference>
<evidence type="ECO:0000256" key="21">
    <source>
        <dbReference type="SAM" id="MobiDB-lite"/>
    </source>
</evidence>
<dbReference type="PROSITE" id="PS50110">
    <property type="entry name" value="RESPONSE_REGULATORY"/>
    <property type="match status" value="3"/>
</dbReference>
<evidence type="ECO:0000259" key="22">
    <source>
        <dbReference type="PROSITE" id="PS50109"/>
    </source>
</evidence>
<feature type="coiled-coil region" evidence="20">
    <location>
        <begin position="137"/>
        <end position="171"/>
    </location>
</feature>
<dbReference type="InterPro" id="IPR036097">
    <property type="entry name" value="HisK_dim/P_sf"/>
</dbReference>
<dbReference type="CDD" id="cd00088">
    <property type="entry name" value="HPT"/>
    <property type="match status" value="1"/>
</dbReference>
<dbReference type="SUPFAM" id="SSF47384">
    <property type="entry name" value="Homodimeric domain of signal transducing histidine kinase"/>
    <property type="match status" value="1"/>
</dbReference>
<comment type="caution">
    <text evidence="25">The sequence shown here is derived from an EMBL/GenBank/DDBJ whole genome shotgun (WGS) entry which is preliminary data.</text>
</comment>
<dbReference type="Pfam" id="PF00072">
    <property type="entry name" value="Response_reg"/>
    <property type="match status" value="3"/>
</dbReference>
<feature type="modified residue" description="4-aspartylphosphate" evidence="19">
    <location>
        <position position="56"/>
    </location>
</feature>
<name>A0A1S1X4J6_9NEIS</name>
<evidence type="ECO:0000256" key="4">
    <source>
        <dbReference type="ARBA" id="ARBA00022475"/>
    </source>
</evidence>
<dbReference type="SMART" id="SM00448">
    <property type="entry name" value="REC"/>
    <property type="match status" value="3"/>
</dbReference>
<evidence type="ECO:0000256" key="11">
    <source>
        <dbReference type="ARBA" id="ARBA00022989"/>
    </source>
</evidence>
<evidence type="ECO:0000259" key="24">
    <source>
        <dbReference type="PROSITE" id="PS50894"/>
    </source>
</evidence>
<evidence type="ECO:0000256" key="7">
    <source>
        <dbReference type="ARBA" id="ARBA00022692"/>
    </source>
</evidence>
<organism evidence="25 26">
    <name type="scientific">Chromobacterium sphagni</name>
    <dbReference type="NCBI Taxonomy" id="1903179"/>
    <lineage>
        <taxon>Bacteria</taxon>
        <taxon>Pseudomonadati</taxon>
        <taxon>Pseudomonadota</taxon>
        <taxon>Betaproteobacteria</taxon>
        <taxon>Neisseriales</taxon>
        <taxon>Chromobacteriaceae</taxon>
        <taxon>Chromobacterium</taxon>
    </lineage>
</organism>
<protein>
    <recommendedName>
        <fullName evidence="16">Sensory/regulatory protein RpfC</fullName>
        <ecNumber evidence="3">2.7.13.3</ecNumber>
    </recommendedName>
    <alternativeName>
        <fullName evidence="17">Virulence sensor protein BvgS</fullName>
    </alternativeName>
</protein>
<dbReference type="OrthoDB" id="5290456at2"/>
<dbReference type="InterPro" id="IPR003661">
    <property type="entry name" value="HisK_dim/P_dom"/>
</dbReference>
<evidence type="ECO:0000256" key="12">
    <source>
        <dbReference type="ARBA" id="ARBA00023012"/>
    </source>
</evidence>
<dbReference type="InterPro" id="IPR036890">
    <property type="entry name" value="HATPase_C_sf"/>
</dbReference>
<dbReference type="Pfam" id="PF00512">
    <property type="entry name" value="HisKA"/>
    <property type="match status" value="1"/>
</dbReference>
<dbReference type="FunFam" id="1.10.287.130:FF:000002">
    <property type="entry name" value="Two-component osmosensing histidine kinase"/>
    <property type="match status" value="1"/>
</dbReference>